<dbReference type="SUPFAM" id="SSF52540">
    <property type="entry name" value="P-loop containing nucleoside triphosphate hydrolases"/>
    <property type="match status" value="2"/>
</dbReference>
<evidence type="ECO:0000259" key="3">
    <source>
        <dbReference type="PROSITE" id="PS51194"/>
    </source>
</evidence>
<proteinExistence type="predicted"/>
<dbReference type="InterPro" id="IPR001650">
    <property type="entry name" value="Helicase_C-like"/>
</dbReference>
<keyword evidence="4" id="KW-0547">Nucleotide-binding</keyword>
<dbReference type="GO" id="GO:0016787">
    <property type="term" value="F:hydrolase activity"/>
    <property type="evidence" value="ECO:0007669"/>
    <property type="project" value="InterPro"/>
</dbReference>
<keyword evidence="1" id="KW-0175">Coiled coil</keyword>
<dbReference type="InterPro" id="IPR050742">
    <property type="entry name" value="Helicase_Restrict-Modif_Enz"/>
</dbReference>
<dbReference type="GO" id="GO:0005524">
    <property type="term" value="F:ATP binding"/>
    <property type="evidence" value="ECO:0007669"/>
    <property type="project" value="InterPro"/>
</dbReference>
<dbReference type="InterPro" id="IPR014001">
    <property type="entry name" value="Helicase_ATP-bd"/>
</dbReference>
<dbReference type="Proteomes" id="UP000281813">
    <property type="component" value="Unassembled WGS sequence"/>
</dbReference>
<dbReference type="SMART" id="SM00487">
    <property type="entry name" value="DEXDc"/>
    <property type="match status" value="1"/>
</dbReference>
<dbReference type="AlphaFoldDB" id="A0A494Z6M7"/>
<feature type="domain" description="Helicase ATP-binding" evidence="2">
    <location>
        <begin position="394"/>
        <end position="530"/>
    </location>
</feature>
<dbReference type="Gene3D" id="3.40.50.300">
    <property type="entry name" value="P-loop containing nucleotide triphosphate hydrolases"/>
    <property type="match status" value="2"/>
</dbReference>
<name>A0A494Z6M7_9BACI</name>
<keyword evidence="4" id="KW-0378">Hydrolase</keyword>
<evidence type="ECO:0000313" key="5">
    <source>
        <dbReference type="Proteomes" id="UP000281813"/>
    </source>
</evidence>
<evidence type="ECO:0000256" key="1">
    <source>
        <dbReference type="SAM" id="Coils"/>
    </source>
</evidence>
<dbReference type="Pfam" id="PF00271">
    <property type="entry name" value="Helicase_C"/>
    <property type="match status" value="1"/>
</dbReference>
<dbReference type="GO" id="GO:0005829">
    <property type="term" value="C:cytosol"/>
    <property type="evidence" value="ECO:0007669"/>
    <property type="project" value="TreeGrafter"/>
</dbReference>
<dbReference type="GO" id="GO:0004386">
    <property type="term" value="F:helicase activity"/>
    <property type="evidence" value="ECO:0007669"/>
    <property type="project" value="UniProtKB-KW"/>
</dbReference>
<dbReference type="EMBL" id="RBZO01000002">
    <property type="protein sequence ID" value="RKQ18174.1"/>
    <property type="molecule type" value="Genomic_DNA"/>
</dbReference>
<keyword evidence="5" id="KW-1185">Reference proteome</keyword>
<dbReference type="InterPro" id="IPR027417">
    <property type="entry name" value="P-loop_NTPase"/>
</dbReference>
<dbReference type="PROSITE" id="PS51194">
    <property type="entry name" value="HELICASE_CTER"/>
    <property type="match status" value="1"/>
</dbReference>
<dbReference type="PANTHER" id="PTHR47396">
    <property type="entry name" value="TYPE I RESTRICTION ENZYME ECOKI R PROTEIN"/>
    <property type="match status" value="1"/>
</dbReference>
<dbReference type="Pfam" id="PF22548">
    <property type="entry name" value="AEP-TOTE"/>
    <property type="match status" value="1"/>
</dbReference>
<dbReference type="InterPro" id="IPR054347">
    <property type="entry name" value="TOTE_primase"/>
</dbReference>
<dbReference type="PANTHER" id="PTHR47396:SF1">
    <property type="entry name" value="ATP-DEPENDENT HELICASE IRC3-RELATED"/>
    <property type="match status" value="1"/>
</dbReference>
<evidence type="ECO:0000259" key="2">
    <source>
        <dbReference type="PROSITE" id="PS51192"/>
    </source>
</evidence>
<dbReference type="InterPro" id="IPR006935">
    <property type="entry name" value="Helicase/UvrB_N"/>
</dbReference>
<dbReference type="PROSITE" id="PS51192">
    <property type="entry name" value="HELICASE_ATP_BIND_1"/>
    <property type="match status" value="1"/>
</dbReference>
<evidence type="ECO:0000313" key="4">
    <source>
        <dbReference type="EMBL" id="RKQ18174.1"/>
    </source>
</evidence>
<feature type="coiled-coil region" evidence="1">
    <location>
        <begin position="1"/>
        <end position="28"/>
    </location>
</feature>
<keyword evidence="4" id="KW-0067">ATP-binding</keyword>
<feature type="domain" description="Helicase C-terminal" evidence="3">
    <location>
        <begin position="597"/>
        <end position="748"/>
    </location>
</feature>
<comment type="caution">
    <text evidence="4">The sequence shown here is derived from an EMBL/GenBank/DDBJ whole genome shotgun (WGS) entry which is preliminary data.</text>
</comment>
<dbReference type="RefSeq" id="WP_121128085.1">
    <property type="nucleotide sequence ID" value="NZ_JBHUFK010000006.1"/>
</dbReference>
<reference evidence="4 5" key="1">
    <citation type="journal article" date="2015" name="Antonie Van Leeuwenhoek">
        <title>Oceanobacillus bengalensis sp. nov., a bacterium isolated from seawater of the Bay of Bengal.</title>
        <authorList>
            <person name="Yongchang O."/>
            <person name="Xiang W."/>
            <person name="Wang G."/>
        </authorList>
    </citation>
    <scope>NUCLEOTIDE SEQUENCE [LARGE SCALE GENOMIC DNA]</scope>
    <source>
        <strain evidence="4 5">MCCC 1K00260</strain>
    </source>
</reference>
<sequence length="757" mass="86860">MEQMKIKLQLALEECERLKQENLHLKKLLNKYNIPFPDEASVKHYEIEREIDKRISIFNNLFKGREDVFAIQWQKEEGKVGYSPAVKGKSYIPLINQVIYNHLNGKETIGIYPLLKDNTCWFLAVDFDKKAWKEDASVCLNVCKELNVPASMEISRSGNGCHIWIFFDVPISAADARKLGNMVLTRTLENGYQAGISSFDRLFPSQDTLPEGGFGNLIALPLQKGPRKNSNSVFVDEHFRPYPNQWEYLASVRKMSKAEVENLVKDIRHEEKISEINQPLPHKLEVILKNGIYIQKDGLPREFANKLIQLATFSNPAFYKAQSRRLSTYKIPRTLKCADIFEDYFILPRGCIDGLEELCAENNIELVINDSTNHGTELEVKFLGELTAQQEDAAEQLRNRRHGILSATTGFGKTVIAATLISKRKVNTLVIVHTKQLLEQWKEKLCQFLDIDPGKIGQIGGGKNTAKGFIDIATIQSLNYEGEIKDAVRNYGQIIVDECHHISAFRFEAVLKKAEAEFICGLTATPKRKDGLHPIMTMQCGPIRYKVTAKAQAKVLPFKRVLIPRKTAFKSNLFDKESTLQNLYSSIIQDKKRNEMIFNDVLLELEKGSTPLILTERIEHVEILENMFRGFAKNMLVLTGGLKRKKREDRLKKLQEIPANEEKLIIATGKYIGEGFDYAVLDTLFLTMPIAWKGTLEQYVGRLHRLYENKETLKVYDYIDAREETFRKMFMKRNSAYKSLGYKVDNKEFSEQMKLFL</sequence>
<keyword evidence="4" id="KW-0347">Helicase</keyword>
<dbReference type="Pfam" id="PF04851">
    <property type="entry name" value="ResIII"/>
    <property type="match status" value="1"/>
</dbReference>
<gene>
    <name evidence="4" type="ORF">D8M05_01870</name>
</gene>
<dbReference type="GO" id="GO:0003677">
    <property type="term" value="F:DNA binding"/>
    <property type="evidence" value="ECO:0007669"/>
    <property type="project" value="InterPro"/>
</dbReference>
<dbReference type="CDD" id="cd17926">
    <property type="entry name" value="DEXHc_RE"/>
    <property type="match status" value="1"/>
</dbReference>
<protein>
    <submittedName>
        <fullName evidence="4">DEAD/DEAH box helicase</fullName>
    </submittedName>
</protein>
<dbReference type="OrthoDB" id="9802848at2"/>
<organism evidence="4 5">
    <name type="scientific">Oceanobacillus bengalensis</name>
    <dbReference type="NCBI Taxonomy" id="1435466"/>
    <lineage>
        <taxon>Bacteria</taxon>
        <taxon>Bacillati</taxon>
        <taxon>Bacillota</taxon>
        <taxon>Bacilli</taxon>
        <taxon>Bacillales</taxon>
        <taxon>Bacillaceae</taxon>
        <taxon>Oceanobacillus</taxon>
    </lineage>
</organism>
<accession>A0A494Z6M7</accession>